<protein>
    <recommendedName>
        <fullName evidence="1">DUF6383 domain-containing protein</fullName>
    </recommendedName>
</protein>
<proteinExistence type="predicted"/>
<evidence type="ECO:0000259" key="1">
    <source>
        <dbReference type="Pfam" id="PF19910"/>
    </source>
</evidence>
<organism evidence="2 3">
    <name type="scientific">Parabacteroides acidifaciens</name>
    <dbReference type="NCBI Taxonomy" id="2290935"/>
    <lineage>
        <taxon>Bacteria</taxon>
        <taxon>Pseudomonadati</taxon>
        <taxon>Bacteroidota</taxon>
        <taxon>Bacteroidia</taxon>
        <taxon>Bacteroidales</taxon>
        <taxon>Tannerellaceae</taxon>
        <taxon>Parabacteroides</taxon>
    </lineage>
</organism>
<feature type="domain" description="DUF6383" evidence="1">
    <location>
        <begin position="1031"/>
        <end position="1104"/>
    </location>
</feature>
<evidence type="ECO:0000313" key="2">
    <source>
        <dbReference type="EMBL" id="RDU48364.1"/>
    </source>
</evidence>
<dbReference type="Pfam" id="PF19910">
    <property type="entry name" value="DUF6383"/>
    <property type="match status" value="1"/>
</dbReference>
<comment type="caution">
    <text evidence="2">The sequence shown here is derived from an EMBL/GenBank/DDBJ whole genome shotgun (WGS) entry which is preliminary data.</text>
</comment>
<dbReference type="AlphaFoldDB" id="A0A3D8HBM6"/>
<dbReference type="EMBL" id="QREV01000040">
    <property type="protein sequence ID" value="RDU48364.1"/>
    <property type="molecule type" value="Genomic_DNA"/>
</dbReference>
<accession>A0A3D8HBM6</accession>
<dbReference type="Proteomes" id="UP000256321">
    <property type="component" value="Unassembled WGS sequence"/>
</dbReference>
<dbReference type="InterPro" id="IPR045963">
    <property type="entry name" value="DUF6383"/>
</dbReference>
<evidence type="ECO:0000313" key="3">
    <source>
        <dbReference type="Proteomes" id="UP000256321"/>
    </source>
</evidence>
<gene>
    <name evidence="2" type="ORF">DWU89_14630</name>
</gene>
<sequence>MAAALVAGSMSANAAVNPDGELVPAGIKNGGNVLLRQVSGSAYAGPLFIADNNGTLSTNFTPGTIAAASFEEVLAATWKVTIIPAQSLNGLPTYKFVNKKTGEPLAIVLNTNNNGISTAEPALDEAGNQEWSWNTKLGLYATTSDSTFFFVNAGNQARLKAVKGEAADAVAALASTGDGSAFRLDPTTDDLTSKDLTPAGFNFLVGSSKKVYFKNDKDVKNSTATPANILTGNTWNARSASASADSLTSTDLFLTNTKKAASGNPYMLMTDTLFYNITTIDAEKLNMLVCDTLGAMPTWATDGKYTAGVMAGSKVTRGTGANAKEVALRPSNPAIFTGEYFFAEDSMVLYAKYKAQKPTTDKVITSDEYATICDDADGIGQIALKVLNDNKIVLAPAVTDISTEAKATDADYILPLIQVAEIDAATDGRTSVDDGLYYIKNNKGQYLASPIHKNGTAAEWVTVNADEQNVAHMPAFQWVVLKDRTYSTNVKKVSAVTVANREFEGLSSSVQLMAKPGAKYMYVSGGTDSLSYVKIEDAAILGDTLLGYKNLEANDMLVNRYTFNYLHAYTQDKYLAKSAADSTVNVLSEDKEAFTLKKIGDIQDYGYEVTDPVATRIPGLKQLRRQAYQIYLESASGDKYLWAETGTENKYAVSPYLHYSNAGFYLKENNDLSEDKCYHALVKVTADWNADDEIWEFNDPFISKGGVTDDDLSATLKDQVIGEVRTSAFLVAPYDAPLYRRFNSLALEGNEGDAADTLRFKEKYRGEYLQVEANPNFKVKGIDFLGIYTPDFTKDGKSFIVDTAFVNRFNGNIKPQYLISIDRVDQAFEAGEMCPVCQEIVANGGTRPANCPHDKAGKAPFHMGKYLVNFEDSTANAINKADYKWKGYTRAGFVKAAHMGDSLYILTGQFADVTLATFDTAAIHKAIKDNKYDKKYLIDLIKNEDAHQKVTWSMRYVDPTIAANEVEADRAFLLESDGYDKDIAPIYGAWLKMQNGCLVLSDYSTSTFDKITKGDDALIFNIEKGSKDDIATDNETIATSEVTVIAGEGQVTIAGAAGKKVVITNILGQTVANTVISSDNATIAAPAGVVVVAVEGEDAVKAIVK</sequence>
<reference evidence="2 3" key="1">
    <citation type="submission" date="2018-07" db="EMBL/GenBank/DDBJ databases">
        <title>Parabacteroides acidifaciens nov. sp., isolated from human feces.</title>
        <authorList>
            <person name="Wang Y.J."/>
        </authorList>
    </citation>
    <scope>NUCLEOTIDE SEQUENCE [LARGE SCALE GENOMIC DNA]</scope>
    <source>
        <strain evidence="2 3">426-9</strain>
    </source>
</reference>
<name>A0A3D8HBM6_9BACT</name>